<dbReference type="FunFam" id="1.10.150.20:FF:000041">
    <property type="entry name" value="DNA-directed RNA polymerase"/>
    <property type="match status" value="1"/>
</dbReference>
<keyword evidence="9 11" id="KW-0804">Transcription</keyword>
<keyword evidence="15" id="KW-1185">Reference proteome</keyword>
<feature type="region of interest" description="Disordered" evidence="12">
    <location>
        <begin position="706"/>
        <end position="726"/>
    </location>
</feature>
<dbReference type="Gene3D" id="1.10.1320.10">
    <property type="entry name" value="DNA-directed RNA polymerase, N-terminal domain"/>
    <property type="match status" value="1"/>
</dbReference>
<dbReference type="Pfam" id="PF14700">
    <property type="entry name" value="RPOL_N"/>
    <property type="match status" value="1"/>
</dbReference>
<dbReference type="Gene3D" id="1.10.287.280">
    <property type="match status" value="1"/>
</dbReference>
<dbReference type="PROSITE" id="PS00489">
    <property type="entry name" value="RNA_POL_PHAGE_2"/>
    <property type="match status" value="1"/>
</dbReference>
<evidence type="ECO:0000256" key="7">
    <source>
        <dbReference type="ARBA" id="ARBA00022946"/>
    </source>
</evidence>
<gene>
    <name evidence="14" type="ORF">BJ875DRAFT_121965</name>
</gene>
<comment type="caution">
    <text evidence="14">The sequence shown here is derived from an EMBL/GenBank/DDBJ whole genome shotgun (WGS) entry which is preliminary data.</text>
</comment>
<dbReference type="InterPro" id="IPR046950">
    <property type="entry name" value="DNA-dir_Rpol_C_phage-type"/>
</dbReference>
<dbReference type="Proteomes" id="UP000824998">
    <property type="component" value="Unassembled WGS sequence"/>
</dbReference>
<dbReference type="GO" id="GO:0034245">
    <property type="term" value="C:mitochondrial DNA-directed RNA polymerase complex"/>
    <property type="evidence" value="ECO:0007669"/>
    <property type="project" value="TreeGrafter"/>
</dbReference>
<dbReference type="SMART" id="SM01311">
    <property type="entry name" value="RPOL_N"/>
    <property type="match status" value="1"/>
</dbReference>
<evidence type="ECO:0000256" key="11">
    <source>
        <dbReference type="RuleBase" id="RU003805"/>
    </source>
</evidence>
<evidence type="ECO:0000256" key="5">
    <source>
        <dbReference type="ARBA" id="ARBA00022679"/>
    </source>
</evidence>
<dbReference type="PROSITE" id="PS00900">
    <property type="entry name" value="RNA_POL_PHAGE_1"/>
    <property type="match status" value="1"/>
</dbReference>
<sequence length="1393" mass="155643">MLVRAARRKARSASIRSQHVFDQACSPRHLAACHLNAARHHRWTSNDATSQRRDPRHRRSSNDGALPLARRAMTTAATYEDIPFDNPFLAIPSATSAREELHHGSFIFPEHIEAQSVLQDKLEQHKVRAAKNGITGSITEVLSVYHACLQVGRLERAGVILRRILLKADLTEEEILELHTGYLCAAVEQLSLEPAEFARESIHKWFEVEIRLKAVPYTAQVVAYMLKASLLSPSEETGGNKKRLVRRYMSMVEGEVGLELLGLNVLTARELDEINHICPTSNLAIGIEMPSVDELPVEEFGQGKLPLESAPEVRPASQKGLGLKTLKKALSLFSSLPSEGLAMKDKTLAEKRAIQEQLEADSVRSAIDRWRAESESLKKMGLDSSLQTKSLGARMWRWQEALTAYLKDEILKVDAAELKEVRTPEDESRCIYGPFLRVLSTDKLAAITILTTMTCVGQNGVDRGISLARIIMAIASSLEDEMAMEVVQKRHKNSMWSKKKSYQIHAIKRNAQGRAAGSVARLIDKMESERRNDPSPLGALRMPSTIKAKTGSFLLSALIATAKVPVTLENSVTKEAIRQLQPAFTHAFQVKMGKKHGVITTNPFLVQTLKREPVHALLAKHLPMVVEPEPWKGFSEGGFISHPANVLRIKDGCVDQRHYTEAALGQGDMTELCRGLDVLGKTEWRINQPVFDAMLEAWNSGESVGKLAPDNPNLPVPPEPTSRTDPLERGRWLKEVKEIENHRMALHSQRCFQNFQLEIARALRSESFYFPHNVDFRGRAYPIPPYLNHMGADHCRGLLRFGRGKELGDNGLRWLKIHLANVFGFNKASLKEREGFSDEHLSDLYDSATQPLQGARWWLKAEDPWQCLAVCIELKNAMDSPDPSQFVSHLPVHQDGTCNGLQHYAALGGDLLGAKQVNLEPGERPADVYSAVADVVKQKIAEDKANGNDMAMILDGKITRKTVKQTVMTNVYGVTFIGAMLQVKKQLPTMALPEFSKDSKITPITLASYIARQIFSALGNMFRGAHDIQEWFGQCASMISTSLTAEQVERFEKDLVKFSSEDKSVKAAAIKSMGQNLQFKSTVVWTTPLNMPVVQPYRTTKPRTITTTMQSVKLSEPRRSDSVSKRKQLQAFPPNFIHSLDATHMILSALESDEAGLTFAAVHDSFWTHASDIEKMNSILRDSFIKIHTEDVIGRLAAEFQARHKGSMYSAQLKKDSPAAAKIIEWRRENRAQNIRGLPAVQCGPVSAPLYELDLEHKRMRLLASADPEEVEMGKTMTTPASIIEEFSAEADLLHDQKGSIGGLGEMQMEDEESLGADASSDPHDEREESVEASQDKNPGEEESNFAKTINLSRKYQRQVRPIYVWCPLVFPKLPKKGDFDVSRLKKSQYFFS</sequence>
<dbReference type="InterPro" id="IPR043502">
    <property type="entry name" value="DNA/RNA_pol_sf"/>
</dbReference>
<name>A0A9P7YPZ3_9HELO</name>
<dbReference type="EMBL" id="MU251380">
    <property type="protein sequence ID" value="KAG9237814.1"/>
    <property type="molecule type" value="Genomic_DNA"/>
</dbReference>
<dbReference type="GO" id="GO:0003899">
    <property type="term" value="F:DNA-directed RNA polymerase activity"/>
    <property type="evidence" value="ECO:0007669"/>
    <property type="project" value="UniProtKB-EC"/>
</dbReference>
<dbReference type="PANTHER" id="PTHR10102">
    <property type="entry name" value="DNA-DIRECTED RNA POLYMERASE, MITOCHONDRIAL"/>
    <property type="match status" value="1"/>
</dbReference>
<keyword evidence="8" id="KW-0496">Mitochondrion</keyword>
<evidence type="ECO:0000256" key="3">
    <source>
        <dbReference type="ARBA" id="ARBA00009493"/>
    </source>
</evidence>
<dbReference type="InterPro" id="IPR002092">
    <property type="entry name" value="DNA-dir_Rpol_phage-type"/>
</dbReference>
<evidence type="ECO:0000256" key="4">
    <source>
        <dbReference type="ARBA" id="ARBA00022478"/>
    </source>
</evidence>
<evidence type="ECO:0000256" key="12">
    <source>
        <dbReference type="SAM" id="MobiDB-lite"/>
    </source>
</evidence>
<protein>
    <recommendedName>
        <fullName evidence="11">DNA-directed RNA polymerase</fullName>
        <ecNumber evidence="11">2.7.7.6</ecNumber>
    </recommendedName>
</protein>
<comment type="function">
    <text evidence="1 11">DNA-dependent RNA polymerase catalyzes the transcription of DNA into RNA using the four ribonucleoside triphosphates as substrates.</text>
</comment>
<proteinExistence type="inferred from homology"/>
<comment type="subcellular location">
    <subcellularLocation>
        <location evidence="2">Mitochondrion</location>
    </subcellularLocation>
</comment>
<evidence type="ECO:0000256" key="8">
    <source>
        <dbReference type="ARBA" id="ARBA00023128"/>
    </source>
</evidence>
<evidence type="ECO:0000256" key="9">
    <source>
        <dbReference type="ARBA" id="ARBA00023163"/>
    </source>
</evidence>
<evidence type="ECO:0000313" key="15">
    <source>
        <dbReference type="Proteomes" id="UP000824998"/>
    </source>
</evidence>
<dbReference type="PANTHER" id="PTHR10102:SF0">
    <property type="entry name" value="DNA-DIRECTED RNA POLYMERASE, MITOCHONDRIAL"/>
    <property type="match status" value="1"/>
</dbReference>
<keyword evidence="4 11" id="KW-0240">DNA-directed RNA polymerase</keyword>
<keyword evidence="6 11" id="KW-0548">Nucleotidyltransferase</keyword>
<evidence type="ECO:0000256" key="2">
    <source>
        <dbReference type="ARBA" id="ARBA00004173"/>
    </source>
</evidence>
<dbReference type="InterPro" id="IPR029262">
    <property type="entry name" value="RPOL_N"/>
</dbReference>
<dbReference type="OrthoDB" id="276422at2759"/>
<comment type="similarity">
    <text evidence="3 11">Belongs to the phage and mitochondrial RNA polymerase family.</text>
</comment>
<dbReference type="Pfam" id="PF00940">
    <property type="entry name" value="RNA_pol"/>
    <property type="match status" value="1"/>
</dbReference>
<accession>A0A9P7YPZ3</accession>
<feature type="domain" description="DNA-directed RNA polymerase N-terminal" evidence="13">
    <location>
        <begin position="353"/>
        <end position="681"/>
    </location>
</feature>
<evidence type="ECO:0000256" key="6">
    <source>
        <dbReference type="ARBA" id="ARBA00022695"/>
    </source>
</evidence>
<dbReference type="EC" id="2.7.7.6" evidence="11"/>
<evidence type="ECO:0000313" key="14">
    <source>
        <dbReference type="EMBL" id="KAG9237814.1"/>
    </source>
</evidence>
<feature type="region of interest" description="Disordered" evidence="12">
    <location>
        <begin position="1311"/>
        <end position="1347"/>
    </location>
</feature>
<dbReference type="GO" id="GO:0006390">
    <property type="term" value="P:mitochondrial transcription"/>
    <property type="evidence" value="ECO:0007669"/>
    <property type="project" value="TreeGrafter"/>
</dbReference>
<organism evidence="14 15">
    <name type="scientific">Amylocarpus encephaloides</name>
    <dbReference type="NCBI Taxonomy" id="45428"/>
    <lineage>
        <taxon>Eukaryota</taxon>
        <taxon>Fungi</taxon>
        <taxon>Dikarya</taxon>
        <taxon>Ascomycota</taxon>
        <taxon>Pezizomycotina</taxon>
        <taxon>Leotiomycetes</taxon>
        <taxon>Helotiales</taxon>
        <taxon>Helotiales incertae sedis</taxon>
        <taxon>Amylocarpus</taxon>
    </lineage>
</organism>
<evidence type="ECO:0000256" key="10">
    <source>
        <dbReference type="ARBA" id="ARBA00048552"/>
    </source>
</evidence>
<keyword evidence="7" id="KW-0809">Transit peptide</keyword>
<dbReference type="Gene3D" id="1.10.150.20">
    <property type="entry name" value="5' to 3' exonuclease, C-terminal subdomain"/>
    <property type="match status" value="1"/>
</dbReference>
<evidence type="ECO:0000256" key="1">
    <source>
        <dbReference type="ARBA" id="ARBA00004026"/>
    </source>
</evidence>
<dbReference type="SUPFAM" id="SSF56672">
    <property type="entry name" value="DNA/RNA polymerases"/>
    <property type="match status" value="1"/>
</dbReference>
<dbReference type="GO" id="GO:0001018">
    <property type="term" value="F:mitochondrial promoter sequence-specific DNA binding"/>
    <property type="evidence" value="ECO:0007669"/>
    <property type="project" value="TreeGrafter"/>
</dbReference>
<reference evidence="14" key="1">
    <citation type="journal article" date="2021" name="IMA Fungus">
        <title>Genomic characterization of three marine fungi, including Emericellopsis atlantica sp. nov. with signatures of a generalist lifestyle and marine biomass degradation.</title>
        <authorList>
            <person name="Hagestad O.C."/>
            <person name="Hou L."/>
            <person name="Andersen J.H."/>
            <person name="Hansen E.H."/>
            <person name="Altermark B."/>
            <person name="Li C."/>
            <person name="Kuhnert E."/>
            <person name="Cox R.J."/>
            <person name="Crous P.W."/>
            <person name="Spatafora J.W."/>
            <person name="Lail K."/>
            <person name="Amirebrahimi M."/>
            <person name="Lipzen A."/>
            <person name="Pangilinan J."/>
            <person name="Andreopoulos W."/>
            <person name="Hayes R.D."/>
            <person name="Ng V."/>
            <person name="Grigoriev I.V."/>
            <person name="Jackson S.A."/>
            <person name="Sutton T.D.S."/>
            <person name="Dobson A.D.W."/>
            <person name="Rama T."/>
        </authorList>
    </citation>
    <scope>NUCLEOTIDE SEQUENCE</scope>
    <source>
        <strain evidence="14">TRa018bII</strain>
    </source>
</reference>
<dbReference type="FunFam" id="1.10.287.280:FF:000001">
    <property type="entry name" value="DNA-directed RNA polymerase"/>
    <property type="match status" value="1"/>
</dbReference>
<dbReference type="InterPro" id="IPR037159">
    <property type="entry name" value="RNA_POL_N_sf"/>
</dbReference>
<feature type="region of interest" description="Disordered" evidence="12">
    <location>
        <begin position="42"/>
        <end position="66"/>
    </location>
</feature>
<comment type="catalytic activity">
    <reaction evidence="10 11">
        <text>RNA(n) + a ribonucleoside 5'-triphosphate = RNA(n+1) + diphosphate</text>
        <dbReference type="Rhea" id="RHEA:21248"/>
        <dbReference type="Rhea" id="RHEA-COMP:14527"/>
        <dbReference type="Rhea" id="RHEA-COMP:17342"/>
        <dbReference type="ChEBI" id="CHEBI:33019"/>
        <dbReference type="ChEBI" id="CHEBI:61557"/>
        <dbReference type="ChEBI" id="CHEBI:140395"/>
        <dbReference type="EC" id="2.7.7.6"/>
    </reaction>
</comment>
<keyword evidence="5 11" id="KW-0808">Transferase</keyword>
<evidence type="ECO:0000259" key="13">
    <source>
        <dbReference type="SMART" id="SM01311"/>
    </source>
</evidence>